<dbReference type="EMBL" id="UINC01149165">
    <property type="protein sequence ID" value="SVD41461.1"/>
    <property type="molecule type" value="Genomic_DNA"/>
</dbReference>
<reference evidence="1" key="1">
    <citation type="submission" date="2018-05" db="EMBL/GenBank/DDBJ databases">
        <authorList>
            <person name="Lanie J.A."/>
            <person name="Ng W.-L."/>
            <person name="Kazmierczak K.M."/>
            <person name="Andrzejewski T.M."/>
            <person name="Davidsen T.M."/>
            <person name="Wayne K.J."/>
            <person name="Tettelin H."/>
            <person name="Glass J.I."/>
            <person name="Rusch D."/>
            <person name="Podicherti R."/>
            <person name="Tsui H.-C.T."/>
            <person name="Winkler M.E."/>
        </authorList>
    </citation>
    <scope>NUCLEOTIDE SEQUENCE</scope>
</reference>
<proteinExistence type="predicted"/>
<organism evidence="1">
    <name type="scientific">marine metagenome</name>
    <dbReference type="NCBI Taxonomy" id="408172"/>
    <lineage>
        <taxon>unclassified sequences</taxon>
        <taxon>metagenomes</taxon>
        <taxon>ecological metagenomes</taxon>
    </lineage>
</organism>
<accession>A0A382V6D6</accession>
<dbReference type="AlphaFoldDB" id="A0A382V6D6"/>
<gene>
    <name evidence="1" type="ORF">METZ01_LOCUS394315</name>
</gene>
<sequence length="65" mass="7494">MLIDKKKLLLILLFFGCCLLYFTLSIPSNSISWDQEEAIRIAKDILQGNFPLHGYKHSNGMYSFP</sequence>
<protein>
    <submittedName>
        <fullName evidence="1">Uncharacterized protein</fullName>
    </submittedName>
</protein>
<evidence type="ECO:0000313" key="1">
    <source>
        <dbReference type="EMBL" id="SVD41461.1"/>
    </source>
</evidence>
<feature type="non-terminal residue" evidence="1">
    <location>
        <position position="65"/>
    </location>
</feature>
<name>A0A382V6D6_9ZZZZ</name>